<evidence type="ECO:0000256" key="6">
    <source>
        <dbReference type="ARBA" id="ARBA00022729"/>
    </source>
</evidence>
<evidence type="ECO:0000259" key="12">
    <source>
        <dbReference type="Pfam" id="PF14686"/>
    </source>
</evidence>
<dbReference type="PANTHER" id="PTHR32018">
    <property type="entry name" value="RHAMNOGALACTURONATE LYASE FAMILY PROTEIN"/>
    <property type="match status" value="1"/>
</dbReference>
<comment type="catalytic activity">
    <reaction evidence="1">
        <text>Endotype eliminative cleavage of L-alpha-rhamnopyranosyl-(1-&gt;4)-alpha-D-galactopyranosyluronic acid bonds of rhamnogalacturonan I domains in ramified hairy regions of pectin leaving L-rhamnopyranose at the reducing end and 4-deoxy-4,5-unsaturated D-galactopyranosyluronic acid at the non-reducing end.</text>
        <dbReference type="EC" id="4.2.2.23"/>
    </reaction>
</comment>
<keyword evidence="5" id="KW-0964">Secreted</keyword>
<dbReference type="CDD" id="cd10320">
    <property type="entry name" value="RGL4_N"/>
    <property type="match status" value="1"/>
</dbReference>
<dbReference type="GO" id="GO:0000272">
    <property type="term" value="P:polysaccharide catabolic process"/>
    <property type="evidence" value="ECO:0007669"/>
    <property type="project" value="UniProtKB-KW"/>
</dbReference>
<dbReference type="CDD" id="cd10316">
    <property type="entry name" value="RGL4_M"/>
    <property type="match status" value="1"/>
</dbReference>
<comment type="subcellular location">
    <subcellularLocation>
        <location evidence="2">Secreted</location>
    </subcellularLocation>
</comment>
<dbReference type="Proteomes" id="UP000256645">
    <property type="component" value="Unassembled WGS sequence"/>
</dbReference>
<keyword evidence="8" id="KW-0119">Carbohydrate metabolism</keyword>
<dbReference type="Pfam" id="PF14683">
    <property type="entry name" value="CBM-like"/>
    <property type="match status" value="1"/>
</dbReference>
<feature type="chain" id="PRO_5017644672" description="rhamnogalacturonan endolyase" evidence="10">
    <location>
        <begin position="18"/>
        <end position="580"/>
    </location>
</feature>
<evidence type="ECO:0000256" key="7">
    <source>
        <dbReference type="ARBA" id="ARBA00023239"/>
    </source>
</evidence>
<feature type="domain" description="Rhamnogalacturonan lyase" evidence="12">
    <location>
        <begin position="327"/>
        <end position="385"/>
    </location>
</feature>
<evidence type="ECO:0000256" key="9">
    <source>
        <dbReference type="ARBA" id="ARBA00023326"/>
    </source>
</evidence>
<evidence type="ECO:0000256" key="1">
    <source>
        <dbReference type="ARBA" id="ARBA00001324"/>
    </source>
</evidence>
<keyword evidence="9" id="KW-0624">Polysaccharide degradation</keyword>
<sequence length="580" mass="63713">MKTLALCASLLIATANAAANATRSSGPFLKSLDSGTGWIIGNDLWNITIGEIYGKSLFYQGQDLIGNAAGHYSGYGNGPTSQHRIARLIPSIDGETNFVWTSASVYQNSSEYLDVVFSAIEVDLHWVIYPELAGAYQYLVNKALPTLAVLRTLCRLDNTTFTHGRTNAKDDALPPYADILAATKVQDETWQQADGTYITKYDWSAFVREIDFHGVYGDSFGSWYIRPGRDYINGDHLKQELTVHRESATGDAVELNVIHGSHFQVTSSATFPVGKTWGPWLWYLNNGSREDASSRAQQEFAAWPYTFLNTTGYQSRGRVSGRLVLSDGRPASGAAVFLGDNQSDVSTLDQGTDYYYAGYADDEGNFNLDNVRTAEYALYAWSNGGDISDVAATFSQNNIVVGDREALALGDLIWSVKTRERIFQIGDLDRKALGFHNGGAPRQHGLVAQSPANLTYIVGESNASDWYYGQSALGSWTVLFDLPEASNRSATLAISLAGYSKSSDLVISVNGHSVSQLLSADLLSDPALYRSGTTAGEWHYYELHVDSGVLQAGLNNVVFQVTRYTLWRGFLWDSVFLDWN</sequence>
<evidence type="ECO:0000256" key="5">
    <source>
        <dbReference type="ARBA" id="ARBA00022525"/>
    </source>
</evidence>
<dbReference type="InterPro" id="IPR014718">
    <property type="entry name" value="GH-type_carb-bd"/>
</dbReference>
<evidence type="ECO:0000256" key="2">
    <source>
        <dbReference type="ARBA" id="ARBA00004613"/>
    </source>
</evidence>
<name>A0A3D8SFD0_9HELO</name>
<feature type="domain" description="Rhamnogalacturonan lyase" evidence="11">
    <location>
        <begin position="421"/>
        <end position="576"/>
    </location>
</feature>
<dbReference type="GO" id="GO:0005576">
    <property type="term" value="C:extracellular region"/>
    <property type="evidence" value="ECO:0007669"/>
    <property type="project" value="UniProtKB-SubCell"/>
</dbReference>
<evidence type="ECO:0000313" key="13">
    <source>
        <dbReference type="EMBL" id="RDW84901.1"/>
    </source>
</evidence>
<dbReference type="InterPro" id="IPR013784">
    <property type="entry name" value="Carb-bd-like_fold"/>
</dbReference>
<keyword evidence="7" id="KW-0456">Lyase</keyword>
<dbReference type="SUPFAM" id="SSF49452">
    <property type="entry name" value="Starch-binding domain-like"/>
    <property type="match status" value="1"/>
</dbReference>
<reference evidence="13 14" key="1">
    <citation type="journal article" date="2018" name="IMA Fungus">
        <title>IMA Genome-F 9: Draft genome sequence of Annulohypoxylon stygium, Aspergillus mulundensis, Berkeleyomyces basicola (syn. Thielaviopsis basicola), Ceratocystis smalleyi, two Cercospora beticola strains, Coleophoma cylindrospora, Fusarium fracticaudum, Phialophora cf. hyalina, and Morchella septimelata.</title>
        <authorList>
            <person name="Wingfield B.D."/>
            <person name="Bills G.F."/>
            <person name="Dong Y."/>
            <person name="Huang W."/>
            <person name="Nel W.J."/>
            <person name="Swalarsk-Parry B.S."/>
            <person name="Vaghefi N."/>
            <person name="Wilken P.M."/>
            <person name="An Z."/>
            <person name="de Beer Z.W."/>
            <person name="De Vos L."/>
            <person name="Chen L."/>
            <person name="Duong T.A."/>
            <person name="Gao Y."/>
            <person name="Hammerbacher A."/>
            <person name="Kikkert J.R."/>
            <person name="Li Y."/>
            <person name="Li H."/>
            <person name="Li K."/>
            <person name="Li Q."/>
            <person name="Liu X."/>
            <person name="Ma X."/>
            <person name="Naidoo K."/>
            <person name="Pethybridge S.J."/>
            <person name="Sun J."/>
            <person name="Steenkamp E.T."/>
            <person name="van der Nest M.A."/>
            <person name="van Wyk S."/>
            <person name="Wingfield M.J."/>
            <person name="Xiong C."/>
            <person name="Yue Q."/>
            <person name="Zhang X."/>
        </authorList>
    </citation>
    <scope>NUCLEOTIDE SEQUENCE [LARGE SCALE GENOMIC DNA]</scope>
    <source>
        <strain evidence="13 14">BP6252</strain>
    </source>
</reference>
<dbReference type="InterPro" id="IPR051850">
    <property type="entry name" value="Polysacch_Lyase_4"/>
</dbReference>
<comment type="caution">
    <text evidence="13">The sequence shown here is derived from an EMBL/GenBank/DDBJ whole genome shotgun (WGS) entry which is preliminary data.</text>
</comment>
<accession>A0A3D8SFD0</accession>
<comment type="similarity">
    <text evidence="3">Belongs to the polysaccharide lyase 4 family.</text>
</comment>
<proteinExistence type="inferred from homology"/>
<dbReference type="Gene3D" id="2.70.98.10">
    <property type="match status" value="1"/>
</dbReference>
<evidence type="ECO:0000259" key="11">
    <source>
        <dbReference type="Pfam" id="PF14683"/>
    </source>
</evidence>
<evidence type="ECO:0000256" key="10">
    <source>
        <dbReference type="SAM" id="SignalP"/>
    </source>
</evidence>
<dbReference type="AlphaFoldDB" id="A0A3D8SFD0"/>
<dbReference type="InterPro" id="IPR008979">
    <property type="entry name" value="Galactose-bd-like_sf"/>
</dbReference>
<dbReference type="GO" id="GO:0102210">
    <property type="term" value="F:rhamnogalacturonan endolyase activity"/>
    <property type="evidence" value="ECO:0007669"/>
    <property type="project" value="UniProtKB-EC"/>
</dbReference>
<evidence type="ECO:0000256" key="8">
    <source>
        <dbReference type="ARBA" id="ARBA00023277"/>
    </source>
</evidence>
<organism evidence="13 14">
    <name type="scientific">Coleophoma cylindrospora</name>
    <dbReference type="NCBI Taxonomy" id="1849047"/>
    <lineage>
        <taxon>Eukaryota</taxon>
        <taxon>Fungi</taxon>
        <taxon>Dikarya</taxon>
        <taxon>Ascomycota</taxon>
        <taxon>Pezizomycotina</taxon>
        <taxon>Leotiomycetes</taxon>
        <taxon>Helotiales</taxon>
        <taxon>Dermateaceae</taxon>
        <taxon>Coleophoma</taxon>
    </lineage>
</organism>
<gene>
    <name evidence="13" type="ORF">BP6252_02491</name>
</gene>
<keyword evidence="6 10" id="KW-0732">Signal</keyword>
<evidence type="ECO:0000256" key="4">
    <source>
        <dbReference type="ARBA" id="ARBA00012437"/>
    </source>
</evidence>
<dbReference type="InterPro" id="IPR029413">
    <property type="entry name" value="RG-lyase_II"/>
</dbReference>
<dbReference type="SUPFAM" id="SSF49785">
    <property type="entry name" value="Galactose-binding domain-like"/>
    <property type="match status" value="1"/>
</dbReference>
<dbReference type="EC" id="4.2.2.23" evidence="4"/>
<dbReference type="SUPFAM" id="SSF74650">
    <property type="entry name" value="Galactose mutarotase-like"/>
    <property type="match status" value="1"/>
</dbReference>
<dbReference type="EMBL" id="PDLM01000002">
    <property type="protein sequence ID" value="RDW84901.1"/>
    <property type="molecule type" value="Genomic_DNA"/>
</dbReference>
<evidence type="ECO:0000256" key="3">
    <source>
        <dbReference type="ARBA" id="ARBA00010418"/>
    </source>
</evidence>
<keyword evidence="14" id="KW-1185">Reference proteome</keyword>
<dbReference type="OrthoDB" id="1179585at2759"/>
<dbReference type="InterPro" id="IPR029411">
    <property type="entry name" value="RG-lyase_III"/>
</dbReference>
<evidence type="ECO:0000313" key="14">
    <source>
        <dbReference type="Proteomes" id="UP000256645"/>
    </source>
</evidence>
<dbReference type="GO" id="GO:0030246">
    <property type="term" value="F:carbohydrate binding"/>
    <property type="evidence" value="ECO:0007669"/>
    <property type="project" value="InterPro"/>
</dbReference>
<protein>
    <recommendedName>
        <fullName evidence="4">rhamnogalacturonan endolyase</fullName>
        <ecNumber evidence="4">4.2.2.23</ecNumber>
    </recommendedName>
</protein>
<feature type="signal peptide" evidence="10">
    <location>
        <begin position="1"/>
        <end position="17"/>
    </location>
</feature>
<dbReference type="Gene3D" id="2.60.120.260">
    <property type="entry name" value="Galactose-binding domain-like"/>
    <property type="match status" value="1"/>
</dbReference>
<dbReference type="PANTHER" id="PTHR32018:SF1">
    <property type="entry name" value="RHAMNOGALACTURONAN ENDOLYASE"/>
    <property type="match status" value="1"/>
</dbReference>
<dbReference type="InterPro" id="IPR011013">
    <property type="entry name" value="Gal_mutarotase_sf_dom"/>
</dbReference>
<dbReference type="Pfam" id="PF14686">
    <property type="entry name" value="fn3_3"/>
    <property type="match status" value="1"/>
</dbReference>